<gene>
    <name evidence="4" type="primary">LRRC18</name>
</gene>
<proteinExistence type="predicted"/>
<protein>
    <submittedName>
        <fullName evidence="4">Leucine rich repeat containing 18</fullName>
    </submittedName>
</protein>
<dbReference type="InterPro" id="IPR050216">
    <property type="entry name" value="LRR_domain-containing"/>
</dbReference>
<feature type="domain" description="Leucine-rich repeat and WD repeat-containing protein 1 LRR" evidence="3">
    <location>
        <begin position="98"/>
        <end position="183"/>
    </location>
</feature>
<evidence type="ECO:0000256" key="2">
    <source>
        <dbReference type="ARBA" id="ARBA00022737"/>
    </source>
</evidence>
<dbReference type="Pfam" id="PF13855">
    <property type="entry name" value="LRR_8"/>
    <property type="match status" value="1"/>
</dbReference>
<dbReference type="SUPFAM" id="SSF52058">
    <property type="entry name" value="L domain-like"/>
    <property type="match status" value="1"/>
</dbReference>
<organism evidence="4 5">
    <name type="scientific">Salmo trutta</name>
    <name type="common">Brown trout</name>
    <dbReference type="NCBI Taxonomy" id="8032"/>
    <lineage>
        <taxon>Eukaryota</taxon>
        <taxon>Metazoa</taxon>
        <taxon>Chordata</taxon>
        <taxon>Craniata</taxon>
        <taxon>Vertebrata</taxon>
        <taxon>Euteleostomi</taxon>
        <taxon>Actinopterygii</taxon>
        <taxon>Neopterygii</taxon>
        <taxon>Teleostei</taxon>
        <taxon>Protacanthopterygii</taxon>
        <taxon>Salmoniformes</taxon>
        <taxon>Salmonidae</taxon>
        <taxon>Salmoninae</taxon>
        <taxon>Salmo</taxon>
    </lineage>
</organism>
<dbReference type="AlphaFoldDB" id="A0A674AZI8"/>
<keyword evidence="1" id="KW-0433">Leucine-rich repeat</keyword>
<reference evidence="4" key="2">
    <citation type="submission" date="2025-09" db="UniProtKB">
        <authorList>
            <consortium name="Ensembl"/>
        </authorList>
    </citation>
    <scope>IDENTIFICATION</scope>
</reference>
<dbReference type="InterPro" id="IPR032675">
    <property type="entry name" value="LRR_dom_sf"/>
</dbReference>
<dbReference type="GeneTree" id="ENSGT00940000156026"/>
<dbReference type="Pfam" id="PF23211">
    <property type="entry name" value="LRR_LRWD1"/>
    <property type="match status" value="1"/>
</dbReference>
<dbReference type="OMA" id="DSQEDWR"/>
<reference evidence="4" key="1">
    <citation type="submission" date="2025-08" db="UniProtKB">
        <authorList>
            <consortium name="Ensembl"/>
        </authorList>
    </citation>
    <scope>IDENTIFICATION</scope>
</reference>
<dbReference type="InParanoid" id="A0A674AZI8"/>
<dbReference type="InterPro" id="IPR003591">
    <property type="entry name" value="Leu-rich_rpt_typical-subtyp"/>
</dbReference>
<dbReference type="PANTHER" id="PTHR48051">
    <property type="match status" value="1"/>
</dbReference>
<dbReference type="Gene3D" id="3.80.10.10">
    <property type="entry name" value="Ribonuclease Inhibitor"/>
    <property type="match status" value="2"/>
</dbReference>
<dbReference type="PANTHER" id="PTHR48051:SF42">
    <property type="entry name" value="LEUCINE-RICH REPEAT-CONTAINING PROTEIN 18-LIKE"/>
    <property type="match status" value="1"/>
</dbReference>
<dbReference type="SMART" id="SM00369">
    <property type="entry name" value="LRR_TYP"/>
    <property type="match status" value="5"/>
</dbReference>
<dbReference type="GO" id="GO:0005737">
    <property type="term" value="C:cytoplasm"/>
    <property type="evidence" value="ECO:0007669"/>
    <property type="project" value="TreeGrafter"/>
</dbReference>
<evidence type="ECO:0000256" key="1">
    <source>
        <dbReference type="ARBA" id="ARBA00022614"/>
    </source>
</evidence>
<dbReference type="PROSITE" id="PS51450">
    <property type="entry name" value="LRR"/>
    <property type="match status" value="2"/>
</dbReference>
<sequence length="268" mass="29980">MAKGNKQSKEPKGRKITLKMAKLALKLTVDGKRRLDLSNMEIASFPKCILKLCDVDELDLSRNMLKKIPDSIDKFVNLRWLDLHSNQLDHVPEAIGHLQNLYSLNLCNNLLSSIGLPNEIGLLQKLRSLNLGMNLLESIPSSIAALKELRHLGLFNNHLTRVPECLRNLPHLERVNLKCNPIPSGDDKGIDPIQRVEGLYLVRDSCLCASCLKKVKDARQRVDSRLSRAPAHGRSIFAGLITPNSVADFSWQVRIASKLTLALFLSLT</sequence>
<evidence type="ECO:0000259" key="3">
    <source>
        <dbReference type="Pfam" id="PF23211"/>
    </source>
</evidence>
<keyword evidence="5" id="KW-1185">Reference proteome</keyword>
<dbReference type="Ensembl" id="ENSSTUT00000067541.1">
    <property type="protein sequence ID" value="ENSSTUP00000063956.1"/>
    <property type="gene ID" value="ENSSTUG00000027763.1"/>
</dbReference>
<keyword evidence="2" id="KW-0677">Repeat</keyword>
<accession>A0A674AZI8</accession>
<dbReference type="InterPro" id="IPR001611">
    <property type="entry name" value="Leu-rich_rpt"/>
</dbReference>
<dbReference type="InterPro" id="IPR056363">
    <property type="entry name" value="LRR_LRWD1_dom"/>
</dbReference>
<evidence type="ECO:0000313" key="4">
    <source>
        <dbReference type="Ensembl" id="ENSSTUP00000063956.1"/>
    </source>
</evidence>
<evidence type="ECO:0000313" key="5">
    <source>
        <dbReference type="Proteomes" id="UP000472277"/>
    </source>
</evidence>
<name>A0A674AZI8_SALTR</name>
<dbReference type="Proteomes" id="UP000472277">
    <property type="component" value="Chromosome 2"/>
</dbReference>
<dbReference type="FunCoup" id="A0A674AZI8">
    <property type="interactions" value="1649"/>
</dbReference>